<evidence type="ECO:0000313" key="3">
    <source>
        <dbReference type="Proteomes" id="UP000615760"/>
    </source>
</evidence>
<feature type="signal peptide" evidence="1">
    <location>
        <begin position="1"/>
        <end position="18"/>
    </location>
</feature>
<gene>
    <name evidence="2" type="ORF">GCM10007424_03470</name>
</gene>
<keyword evidence="1" id="KW-0732">Signal</keyword>
<reference evidence="3" key="1">
    <citation type="journal article" date="2019" name="Int. J. Syst. Evol. Microbiol.">
        <title>The Global Catalogue of Microorganisms (GCM) 10K type strain sequencing project: providing services to taxonomists for standard genome sequencing and annotation.</title>
        <authorList>
            <consortium name="The Broad Institute Genomics Platform"/>
            <consortium name="The Broad Institute Genome Sequencing Center for Infectious Disease"/>
            <person name="Wu L."/>
            <person name="Ma J."/>
        </authorList>
    </citation>
    <scope>NUCLEOTIDE SEQUENCE [LARGE SCALE GENOMIC DNA]</scope>
    <source>
        <strain evidence="3">CGMCC 1.15461</strain>
    </source>
</reference>
<evidence type="ECO:0000313" key="2">
    <source>
        <dbReference type="EMBL" id="GGB66790.1"/>
    </source>
</evidence>
<protein>
    <recommendedName>
        <fullName evidence="4">DUF5723 domain-containing protein</fullName>
    </recommendedName>
</protein>
<dbReference type="EMBL" id="BMJE01000001">
    <property type="protein sequence ID" value="GGB66790.1"/>
    <property type="molecule type" value="Genomic_DNA"/>
</dbReference>
<evidence type="ECO:0000256" key="1">
    <source>
        <dbReference type="SAM" id="SignalP"/>
    </source>
</evidence>
<feature type="chain" id="PRO_5047044889" description="DUF5723 domain-containing protein" evidence="1">
    <location>
        <begin position="19"/>
        <end position="473"/>
    </location>
</feature>
<accession>A0ABQ1JEG8</accession>
<dbReference type="RefSeq" id="WP_188619499.1">
    <property type="nucleotide sequence ID" value="NZ_BMJE01000001.1"/>
</dbReference>
<keyword evidence="3" id="KW-1185">Reference proteome</keyword>
<organism evidence="2 3">
    <name type="scientific">Flavobacterium suaedae</name>
    <dbReference type="NCBI Taxonomy" id="1767027"/>
    <lineage>
        <taxon>Bacteria</taxon>
        <taxon>Pseudomonadati</taxon>
        <taxon>Bacteroidota</taxon>
        <taxon>Flavobacteriia</taxon>
        <taxon>Flavobacteriales</taxon>
        <taxon>Flavobacteriaceae</taxon>
        <taxon>Flavobacterium</taxon>
    </lineage>
</organism>
<dbReference type="Proteomes" id="UP000615760">
    <property type="component" value="Unassembled WGS sequence"/>
</dbReference>
<proteinExistence type="predicted"/>
<sequence>MKKTLLCLFSVIGISSFAQEHFSGINTSRRGGLLNADINPAELANMSSKYDVNVFNFSGNFANNKVAFGDFIDGGDDFENILFSGNENVNMRVDVEILGPALAFQVNKWAFAISSSAKVQASLVDINTTLGNAVTNGGVDNITEVYNILASENQRAAGISWGEIGLSIARELYDSEEHKISAGITFNLLFPGTYANMGASRFEGTITNNFGDVSLTDASAEVNIAYSGSLAGDFSESDNFTEFFAGGLNGFSTDIGVNYRWKDKSNFTLTKNSNDEDDNENNTLTFQYSDPRNYKLNAGLAIRNMGSMTFKDDNNESVNYELDVPTGEFLDLNQFEDAESIQDVEDILLQSGYLTMDEAAKDFKVKLPTVFSAYADVKLYGKFYATGFVQQKLNENNDNDQITVQNIVSVTPRYSTNFFEVYAPLANNEISGFTAGLGVRLGGFFIGSGSGISMLLDSDSKQADLYFGFRFGI</sequence>
<name>A0ABQ1JEG8_9FLAO</name>
<evidence type="ECO:0008006" key="4">
    <source>
        <dbReference type="Google" id="ProtNLM"/>
    </source>
</evidence>
<comment type="caution">
    <text evidence="2">The sequence shown here is derived from an EMBL/GenBank/DDBJ whole genome shotgun (WGS) entry which is preliminary data.</text>
</comment>